<dbReference type="Gene3D" id="3.40.50.12780">
    <property type="entry name" value="N-terminal domain of ligase-like"/>
    <property type="match status" value="1"/>
</dbReference>
<feature type="domain" description="AMP-dependent synthetase/ligase" evidence="2">
    <location>
        <begin position="78"/>
        <end position="415"/>
    </location>
</feature>
<dbReference type="Gene3D" id="3.30.300.30">
    <property type="match status" value="1"/>
</dbReference>
<dbReference type="InterPro" id="IPR042099">
    <property type="entry name" value="ANL_N_sf"/>
</dbReference>
<reference evidence="3 4" key="1">
    <citation type="submission" date="2017-05" db="EMBL/GenBank/DDBJ databases">
        <title>Genome sequence for an aflatoxigenic pathogen of Argentinian peanut, Aspergillus arachidicola.</title>
        <authorList>
            <person name="Moore G."/>
            <person name="Beltz S.B."/>
            <person name="Mack B.M."/>
        </authorList>
    </citation>
    <scope>NUCLEOTIDE SEQUENCE [LARGE SCALE GENOMIC DNA]</scope>
    <source>
        <strain evidence="3 4">CBS 117610</strain>
    </source>
</reference>
<dbReference type="Proteomes" id="UP000231358">
    <property type="component" value="Unassembled WGS sequence"/>
</dbReference>
<evidence type="ECO:0000259" key="2">
    <source>
        <dbReference type="Pfam" id="PF00501"/>
    </source>
</evidence>
<organism evidence="3 4">
    <name type="scientific">Aspergillus arachidicola</name>
    <dbReference type="NCBI Taxonomy" id="656916"/>
    <lineage>
        <taxon>Eukaryota</taxon>
        <taxon>Fungi</taxon>
        <taxon>Dikarya</taxon>
        <taxon>Ascomycota</taxon>
        <taxon>Pezizomycotina</taxon>
        <taxon>Eurotiomycetes</taxon>
        <taxon>Eurotiomycetidae</taxon>
        <taxon>Eurotiales</taxon>
        <taxon>Aspergillaceae</taxon>
        <taxon>Aspergillus</taxon>
        <taxon>Aspergillus subgen. Circumdati</taxon>
    </lineage>
</organism>
<dbReference type="InterPro" id="IPR020845">
    <property type="entry name" value="AMP-binding_CS"/>
</dbReference>
<keyword evidence="4" id="KW-1185">Reference proteome</keyword>
<dbReference type="SUPFAM" id="SSF56801">
    <property type="entry name" value="Acetyl-CoA synthetase-like"/>
    <property type="match status" value="1"/>
</dbReference>
<gene>
    <name evidence="3" type="ORF">AARAC_001965</name>
</gene>
<name>A0A2G7FVM3_9EURO</name>
<comment type="caution">
    <text evidence="3">The sequence shown here is derived from an EMBL/GenBank/DDBJ whole genome shotgun (WGS) entry which is preliminary data.</text>
</comment>
<evidence type="ECO:0000313" key="3">
    <source>
        <dbReference type="EMBL" id="PIG84634.1"/>
    </source>
</evidence>
<dbReference type="GO" id="GO:0006631">
    <property type="term" value="P:fatty acid metabolic process"/>
    <property type="evidence" value="ECO:0007669"/>
    <property type="project" value="TreeGrafter"/>
</dbReference>
<dbReference type="EMBL" id="NEXV01000376">
    <property type="protein sequence ID" value="PIG84634.1"/>
    <property type="molecule type" value="Genomic_DNA"/>
</dbReference>
<sequence length="603" mass="66419">MPGTITLGELPNEPIFVQLLRVSREVSHVIVQDPQTDVEADYGQFLADLLQTRKGLQESVPGSLLDGKRLLREDNPYVFLLTDGNYNFIVGAFSILSVGGAFVPLCESFPVFVPVDDFMVQSHLCDSVTKKSIATQVLPEEALHFSRRCKSAVIVTSREYLPLAREIQQYGASQGVEWTVVEICIKSLPSLDTSVSPLRIDESATISPRRPGMVLFTSGTSGPPKGVVHSRSVFYEIHTTSSPSEVCLSHRHHLWIGGAMPMIRHPLAGGRLEMIKPDAGRLWERLHKGGVTILAGTPRLWSQMMEYFQSHIQGLPAAEREIYVSAARNLRVAHVGGGMPHQSLLRFWRDDLRRPLTVSYGATELGGRGLKCTPDTPVDIERCIGRAHPKITVRLSDGDHGEIQIKSANLFSHYLGDEAATRAVFTEDGFYKTGDVAHVVGKDYVFDGRLSAESAVTKFRGWQISILEVELRLLELPFIREGCILGAPEPDNGTRVAALVRFKSSKASSACATGANGSQPSLQLLRESLAAELPVYMLPTALRVLGEDEEIPRTASHKVIRSKAIEQYFPLTESGEIAEPVELWDLGKSEPSGPRKIWEWGGL</sequence>
<evidence type="ECO:0000256" key="1">
    <source>
        <dbReference type="ARBA" id="ARBA00006432"/>
    </source>
</evidence>
<evidence type="ECO:0000313" key="4">
    <source>
        <dbReference type="Proteomes" id="UP000231358"/>
    </source>
</evidence>
<dbReference type="InterPro" id="IPR000873">
    <property type="entry name" value="AMP-dep_synth/lig_dom"/>
</dbReference>
<comment type="similarity">
    <text evidence="1">Belongs to the ATP-dependent AMP-binding enzyme family.</text>
</comment>
<dbReference type="AlphaFoldDB" id="A0A2G7FVM3"/>
<dbReference type="PANTHER" id="PTHR43201:SF8">
    <property type="entry name" value="ACYL-COA SYNTHETASE FAMILY MEMBER 3"/>
    <property type="match status" value="1"/>
</dbReference>
<dbReference type="PROSITE" id="PS00455">
    <property type="entry name" value="AMP_BINDING"/>
    <property type="match status" value="1"/>
</dbReference>
<dbReference type="STRING" id="656916.A0A2G7FVM3"/>
<dbReference type="PANTHER" id="PTHR43201">
    <property type="entry name" value="ACYL-COA SYNTHETASE"/>
    <property type="match status" value="1"/>
</dbReference>
<dbReference type="InterPro" id="IPR045851">
    <property type="entry name" value="AMP-bd_C_sf"/>
</dbReference>
<dbReference type="GO" id="GO:0031956">
    <property type="term" value="F:medium-chain fatty acid-CoA ligase activity"/>
    <property type="evidence" value="ECO:0007669"/>
    <property type="project" value="TreeGrafter"/>
</dbReference>
<protein>
    <recommendedName>
        <fullName evidence="2">AMP-dependent synthetase/ligase domain-containing protein</fullName>
    </recommendedName>
</protein>
<accession>A0A2G7FVM3</accession>
<dbReference type="Pfam" id="PF00501">
    <property type="entry name" value="AMP-binding"/>
    <property type="match status" value="1"/>
</dbReference>
<proteinExistence type="inferred from homology"/>